<dbReference type="Gene3D" id="1.25.10.10">
    <property type="entry name" value="Leucine-rich Repeat Variant"/>
    <property type="match status" value="1"/>
</dbReference>
<gene>
    <name evidence="7" type="ORF">OFLC_LOCUS5392</name>
</gene>
<feature type="domain" description="Clathrin/coatomer adaptor adaptin-like N-terminal" evidence="6">
    <location>
        <begin position="25"/>
        <end position="387"/>
    </location>
</feature>
<organism evidence="9">
    <name type="scientific">Onchocerca flexuosa</name>
    <dbReference type="NCBI Taxonomy" id="387005"/>
    <lineage>
        <taxon>Eukaryota</taxon>
        <taxon>Metazoa</taxon>
        <taxon>Ecdysozoa</taxon>
        <taxon>Nematoda</taxon>
        <taxon>Chromadorea</taxon>
        <taxon>Rhabditida</taxon>
        <taxon>Spirurina</taxon>
        <taxon>Spiruromorpha</taxon>
        <taxon>Filarioidea</taxon>
        <taxon>Onchocercidae</taxon>
        <taxon>Onchocerca</taxon>
    </lineage>
</organism>
<dbReference type="EMBL" id="UZAJ01004607">
    <property type="protein sequence ID" value="VDO42985.1"/>
    <property type="molecule type" value="Genomic_DNA"/>
</dbReference>
<evidence type="ECO:0000256" key="2">
    <source>
        <dbReference type="ARBA" id="ARBA00006613"/>
    </source>
</evidence>
<accession>A0A183HD30</accession>
<reference evidence="9" key="1">
    <citation type="submission" date="2016-06" db="UniProtKB">
        <authorList>
            <consortium name="WormBaseParasite"/>
        </authorList>
    </citation>
    <scope>IDENTIFICATION</scope>
</reference>
<evidence type="ECO:0000259" key="6">
    <source>
        <dbReference type="Pfam" id="PF01602"/>
    </source>
</evidence>
<dbReference type="InterPro" id="IPR011989">
    <property type="entry name" value="ARM-like"/>
</dbReference>
<evidence type="ECO:0000256" key="3">
    <source>
        <dbReference type="ARBA" id="ARBA00022448"/>
    </source>
</evidence>
<evidence type="ECO:0000256" key="1">
    <source>
        <dbReference type="ARBA" id="ARBA00004308"/>
    </source>
</evidence>
<dbReference type="STRING" id="387005.A0A183HD30"/>
<dbReference type="Pfam" id="PF01602">
    <property type="entry name" value="Adaptin_N"/>
    <property type="match status" value="1"/>
</dbReference>
<dbReference type="PANTHER" id="PTHR11134">
    <property type="entry name" value="ADAPTOR COMPLEX SUBUNIT BETA FAMILY MEMBER"/>
    <property type="match status" value="1"/>
</dbReference>
<dbReference type="InterPro" id="IPR016024">
    <property type="entry name" value="ARM-type_fold"/>
</dbReference>
<dbReference type="WBParaSite" id="OFLC_0000539101-mRNA-1">
    <property type="protein sequence ID" value="OFLC_0000539101-mRNA-1"/>
    <property type="gene ID" value="OFLC_0000539101"/>
</dbReference>
<dbReference type="GO" id="GO:0030117">
    <property type="term" value="C:membrane coat"/>
    <property type="evidence" value="ECO:0007669"/>
    <property type="project" value="InterPro"/>
</dbReference>
<evidence type="ECO:0000313" key="8">
    <source>
        <dbReference type="Proteomes" id="UP000267606"/>
    </source>
</evidence>
<comment type="subcellular location">
    <subcellularLocation>
        <location evidence="1">Endomembrane system</location>
    </subcellularLocation>
</comment>
<name>A0A183HD30_9BILA</name>
<dbReference type="SUPFAM" id="SSF48371">
    <property type="entry name" value="ARM repeat"/>
    <property type="match status" value="1"/>
</dbReference>
<reference evidence="7 8" key="2">
    <citation type="submission" date="2018-11" db="EMBL/GenBank/DDBJ databases">
        <authorList>
            <consortium name="Pathogen Informatics"/>
        </authorList>
    </citation>
    <scope>NUCLEOTIDE SEQUENCE [LARGE SCALE GENOMIC DNA]</scope>
</reference>
<dbReference type="GO" id="GO:0012505">
    <property type="term" value="C:endomembrane system"/>
    <property type="evidence" value="ECO:0007669"/>
    <property type="project" value="UniProtKB-SubCell"/>
</dbReference>
<evidence type="ECO:0000256" key="4">
    <source>
        <dbReference type="ARBA" id="ARBA00022927"/>
    </source>
</evidence>
<keyword evidence="5" id="KW-0472">Membrane</keyword>
<dbReference type="Proteomes" id="UP000267606">
    <property type="component" value="Unassembled WGS sequence"/>
</dbReference>
<keyword evidence="8" id="KW-1185">Reference proteome</keyword>
<evidence type="ECO:0000313" key="7">
    <source>
        <dbReference type="EMBL" id="VDO42985.1"/>
    </source>
</evidence>
<protein>
    <submittedName>
        <fullName evidence="9">Adaptin_N domain-containing protein</fullName>
    </submittedName>
</protein>
<evidence type="ECO:0000256" key="5">
    <source>
        <dbReference type="ARBA" id="ARBA00023136"/>
    </source>
</evidence>
<dbReference type="GO" id="GO:0016192">
    <property type="term" value="P:vesicle-mediated transport"/>
    <property type="evidence" value="ECO:0007669"/>
    <property type="project" value="InterPro"/>
</dbReference>
<proteinExistence type="inferred from homology"/>
<comment type="similarity">
    <text evidence="2">Belongs to the adaptor complexes large subunit family.</text>
</comment>
<keyword evidence="4" id="KW-0653">Protein transport</keyword>
<evidence type="ECO:0000313" key="9">
    <source>
        <dbReference type="WBParaSite" id="OFLC_0000539101-mRNA-1"/>
    </source>
</evidence>
<dbReference type="AlphaFoldDB" id="A0A183HD30"/>
<keyword evidence="3" id="KW-0813">Transport</keyword>
<dbReference type="InterPro" id="IPR026739">
    <property type="entry name" value="AP_beta"/>
</dbReference>
<dbReference type="InterPro" id="IPR002553">
    <property type="entry name" value="Clathrin/coatomer_adapt-like_N"/>
</dbReference>
<sequence length="388" mass="43547">MGSFGEGLTSPEVEIAEGGVIVDSKTRFADLKAMLDSSKDNLKMDAMKRIINLVAKGRDVSELFPAVVKNVAAKNLELKKLVFVYLVRYAEEQQDLALLSISTFQRALKTILMSSEYTGQQLRGQVKTYRGQDPNQLIRASALRVLSSIRVPMIAPVMLLAIRESVRDMSAYVRKVAAHAIPKLYSLEENLQSDLIQCIDYLLGDKRTLVLGSAVYAFEETCPDRFDLLHRHYRTLCKAIVDVDEWGQVVMIGLLTRYARSQFVAPTETVDPDLTLLLSSCRPLLQSRNYAVVMAVAQLFYYCAPSSQLSIISRALVRLLRGPREVQSVVLINIATICATNPNIFESFLKSFFIRPADPKHIKLLKLQVLTSLVSETNVQLIFRELQV</sequence>
<dbReference type="GO" id="GO:0006886">
    <property type="term" value="P:intracellular protein transport"/>
    <property type="evidence" value="ECO:0007669"/>
    <property type="project" value="InterPro"/>
</dbReference>